<gene>
    <name evidence="1" type="ORF">DCAR_0100171</name>
</gene>
<reference evidence="1" key="1">
    <citation type="journal article" date="2016" name="Nat. Genet.">
        <title>A high-quality carrot genome assembly provides new insights into carotenoid accumulation and asterid genome evolution.</title>
        <authorList>
            <person name="Iorizzo M."/>
            <person name="Ellison S."/>
            <person name="Senalik D."/>
            <person name="Zeng P."/>
            <person name="Satapoomin P."/>
            <person name="Huang J."/>
            <person name="Bowman M."/>
            <person name="Iovene M."/>
            <person name="Sanseverino W."/>
            <person name="Cavagnaro P."/>
            <person name="Yildiz M."/>
            <person name="Macko-Podgorni A."/>
            <person name="Moranska E."/>
            <person name="Grzebelus E."/>
            <person name="Grzebelus D."/>
            <person name="Ashrafi H."/>
            <person name="Zheng Z."/>
            <person name="Cheng S."/>
            <person name="Spooner D."/>
            <person name="Van Deynze A."/>
            <person name="Simon P."/>
        </authorList>
    </citation>
    <scope>NUCLEOTIDE SEQUENCE</scope>
    <source>
        <tissue evidence="1">Leaf</tissue>
    </source>
</reference>
<dbReference type="Proteomes" id="UP000077755">
    <property type="component" value="Chromosome 1"/>
</dbReference>
<sequence>MRCATQRYTLSPLPLFWLCHYPSRVAPGPAAPDLIRTIILMTKQGPAYLLLERYGGCFSLAYRTSVCLIPPLRTPSRESLNFPMWIERKLGMDIDPSAYPECWKESNGFFIYYFPIIRSNLHWHKDLLTATSTTLEPDNEFTKASSSAG</sequence>
<accession>A0AAF0W2K5</accession>
<organism evidence="1 2">
    <name type="scientific">Daucus carota subsp. sativus</name>
    <name type="common">Carrot</name>
    <dbReference type="NCBI Taxonomy" id="79200"/>
    <lineage>
        <taxon>Eukaryota</taxon>
        <taxon>Viridiplantae</taxon>
        <taxon>Streptophyta</taxon>
        <taxon>Embryophyta</taxon>
        <taxon>Tracheophyta</taxon>
        <taxon>Spermatophyta</taxon>
        <taxon>Magnoliopsida</taxon>
        <taxon>eudicotyledons</taxon>
        <taxon>Gunneridae</taxon>
        <taxon>Pentapetalae</taxon>
        <taxon>asterids</taxon>
        <taxon>campanulids</taxon>
        <taxon>Apiales</taxon>
        <taxon>Apiaceae</taxon>
        <taxon>Apioideae</taxon>
        <taxon>Scandiceae</taxon>
        <taxon>Daucinae</taxon>
        <taxon>Daucus</taxon>
        <taxon>Daucus sect. Daucus</taxon>
    </lineage>
</organism>
<dbReference type="AlphaFoldDB" id="A0AAF0W2K5"/>
<keyword evidence="2" id="KW-1185">Reference proteome</keyword>
<evidence type="ECO:0000313" key="2">
    <source>
        <dbReference type="Proteomes" id="UP000077755"/>
    </source>
</evidence>
<reference evidence="1" key="2">
    <citation type="submission" date="2022-03" db="EMBL/GenBank/DDBJ databases">
        <title>Draft title - Genomic analysis of global carrot germplasm unveils the trajectory of domestication and the origin of high carotenoid orange carrot.</title>
        <authorList>
            <person name="Iorizzo M."/>
            <person name="Ellison S."/>
            <person name="Senalik D."/>
            <person name="Macko-Podgorni A."/>
            <person name="Grzebelus D."/>
            <person name="Bostan H."/>
            <person name="Rolling W."/>
            <person name="Curaba J."/>
            <person name="Simon P."/>
        </authorList>
    </citation>
    <scope>NUCLEOTIDE SEQUENCE</scope>
    <source>
        <tissue evidence="1">Leaf</tissue>
    </source>
</reference>
<dbReference type="EMBL" id="CP093343">
    <property type="protein sequence ID" value="WOG81026.1"/>
    <property type="molecule type" value="Genomic_DNA"/>
</dbReference>
<name>A0AAF0W2K5_DAUCS</name>
<proteinExistence type="predicted"/>
<protein>
    <submittedName>
        <fullName evidence="1">Uncharacterized protein</fullName>
    </submittedName>
</protein>
<evidence type="ECO:0000313" key="1">
    <source>
        <dbReference type="EMBL" id="WOG81026.1"/>
    </source>
</evidence>